<dbReference type="Pfam" id="PF23486">
    <property type="entry name" value="Ig_TMEM132_5th"/>
    <property type="match status" value="1"/>
</dbReference>
<dbReference type="InterPro" id="IPR055424">
    <property type="entry name" value="Ig_TMEM132_6th"/>
</dbReference>
<dbReference type="InterPro" id="IPR031436">
    <property type="entry name" value="TMEM132_C"/>
</dbReference>
<keyword evidence="4 7" id="KW-1133">Transmembrane helix</keyword>
<feature type="domain" description="Transmembrane protein TMEM132 second Ig-like" evidence="12">
    <location>
        <begin position="124"/>
        <end position="245"/>
    </location>
</feature>
<keyword evidence="3 7" id="KW-0812">Transmembrane</keyword>
<dbReference type="InterPro" id="IPR055422">
    <property type="entry name" value="Ig_TMEM132_2nd"/>
</dbReference>
<dbReference type="Pfam" id="PF23481">
    <property type="entry name" value="Ig_TMEM132_2nd"/>
    <property type="match status" value="1"/>
</dbReference>
<evidence type="ECO:0000256" key="3">
    <source>
        <dbReference type="ARBA" id="ARBA00022692"/>
    </source>
</evidence>
<dbReference type="PANTHER" id="PTHR13388">
    <property type="entry name" value="DETONATOR, ISOFORM E"/>
    <property type="match status" value="1"/>
</dbReference>
<dbReference type="InterPro" id="IPR055423">
    <property type="entry name" value="Ig_TMEM132_5th"/>
</dbReference>
<evidence type="ECO:0000256" key="5">
    <source>
        <dbReference type="ARBA" id="ARBA00023136"/>
    </source>
</evidence>
<evidence type="ECO:0000259" key="12">
    <source>
        <dbReference type="Pfam" id="PF23481"/>
    </source>
</evidence>
<feature type="domain" description="Transmembrane protein TMEM132 cohesin-like" evidence="11">
    <location>
        <begin position="360"/>
        <end position="417"/>
    </location>
</feature>
<feature type="domain" description="Transmembrane protein TMEM132 sixth" evidence="14">
    <location>
        <begin position="658"/>
        <end position="771"/>
    </location>
</feature>
<evidence type="ECO:0000256" key="1">
    <source>
        <dbReference type="ARBA" id="ARBA00004479"/>
    </source>
</evidence>
<evidence type="ECO:0000259" key="14">
    <source>
        <dbReference type="Pfam" id="PF23487"/>
    </source>
</evidence>
<evidence type="ECO:0000256" key="6">
    <source>
        <dbReference type="SAM" id="MobiDB-lite"/>
    </source>
</evidence>
<evidence type="ECO:0000259" key="9">
    <source>
        <dbReference type="Pfam" id="PF15706"/>
    </source>
</evidence>
<feature type="domain" description="Transmembrane protein TMEM132 C-terminal" evidence="9">
    <location>
        <begin position="850"/>
        <end position="917"/>
    </location>
</feature>
<organism evidence="15 16">
    <name type="scientific">Pseudonaja textilis</name>
    <name type="common">Eastern brown snake</name>
    <dbReference type="NCBI Taxonomy" id="8673"/>
    <lineage>
        <taxon>Eukaryota</taxon>
        <taxon>Metazoa</taxon>
        <taxon>Chordata</taxon>
        <taxon>Craniata</taxon>
        <taxon>Vertebrata</taxon>
        <taxon>Euteleostomi</taxon>
        <taxon>Lepidosauria</taxon>
        <taxon>Squamata</taxon>
        <taxon>Bifurcata</taxon>
        <taxon>Unidentata</taxon>
        <taxon>Episquamata</taxon>
        <taxon>Toxicofera</taxon>
        <taxon>Serpentes</taxon>
        <taxon>Colubroidea</taxon>
        <taxon>Elapidae</taxon>
        <taxon>Hydrophiinae</taxon>
        <taxon>Pseudonaja</taxon>
    </lineage>
</organism>
<feature type="compositionally biased region" description="Low complexity" evidence="6">
    <location>
        <begin position="950"/>
        <end position="962"/>
    </location>
</feature>
<reference evidence="15" key="1">
    <citation type="submission" date="2025-08" db="UniProtKB">
        <authorList>
            <consortium name="Ensembl"/>
        </authorList>
    </citation>
    <scope>IDENTIFICATION</scope>
</reference>
<name>A0A670Y3Y0_PSETE</name>
<dbReference type="GO" id="GO:0016020">
    <property type="term" value="C:membrane"/>
    <property type="evidence" value="ECO:0007669"/>
    <property type="project" value="UniProtKB-SubCell"/>
</dbReference>
<sequence>MINTNTTSSCYFFISCSPAQAKVPPTSSEAPEASQPLVAAVLPVNYNLSNTRLAFFLRETRSVPRGSNTLGLTRSEPFVVFQTKKLPVLNISLGPFNSGLVLPKELLQPSSTLEIPERLTVNWKVRAFIVGTRVPANQPTAQVLFYVAGRDWDDFDVTERLPCVRLHAFREAHEVRASCRLRGSLATCLAQAELPQAWFGPAAVPLGRRKVMEDIEPAGDLQQAELYYTLHTPDATGECGSEPMGRRGGAGARIEGPTQHPLLRIGSLRLVQPPATQPLQEQRLDDSIFIRLPEKPLKPGEVLSVTLYLMALPAGAGVVKGSRTRNTRGCLSVWTECSVPPHPTTLPVASGVIRAPFSPGRDQDSPYEIMQLDFEMENFTSQSVTRRIMWHIDYRGRNPPPDLEKAVTELTVIQRDIRAILALAMDTEIINTAILTGRTVAIPVKVIAIEMTGVILDISAMVKCKSSNEDIIKVSSSCDYVFVSGKESRGSMNAGVFFSYEHLSALLEMTVWVPKLPLHIELSDPRLSQVKGWRVPILPDRRSIRESDDEEEEEERRQSRGCTLQYQHSTLQVFTQFHTTSSEGTDQVVTMLGPEWMVEVTDLVSDFMKVDNPRVAHMVNSKTLAGREPGATLFKVVSPLMEAVLGETPVTVVDEKVTIVELKAQVVSNLSLSLHASPGNSHTIVAKTTAQQTLNFSKQEALLSLWVSYSDGTIAPLSLYDPKDYTLVVTSQDKSVVSVVPERTFPLVRAEGEGSGELIKADLLICESCQKTKRKSVLATTLANVRVHFSSEEEPTYDYEPVQTPSRPGREKSVPRTTPRVEVEWPLVPSQESWAPSVILPTEDFPTIPTGYVQVSRGLTDLEIGMYALLGVFCLAILVFLINCIVFVLKYRHKRIPPEGQTNMDHSHHWVFLGNGQPLRAQNDLSPQPESPGNPLENVQTCCHGDHHSSGSSQTSVQSQVHGRGDGSSGGSTRDQSEDPLNSPTSKRKRVKFTTFATMPSEELAYNSIPIADEEDLEWVCQDISLQEPEELHNYIHRIKEIA</sequence>
<evidence type="ECO:0000259" key="8">
    <source>
        <dbReference type="Pfam" id="PF15705"/>
    </source>
</evidence>
<dbReference type="Pfam" id="PF23487">
    <property type="entry name" value="Ig_TMEM132_6th"/>
    <property type="match status" value="1"/>
</dbReference>
<evidence type="ECO:0000259" key="10">
    <source>
        <dbReference type="Pfam" id="PF16070"/>
    </source>
</evidence>
<feature type="region of interest" description="Disordered" evidence="6">
    <location>
        <begin position="796"/>
        <end position="818"/>
    </location>
</feature>
<dbReference type="Pfam" id="PF15705">
    <property type="entry name" value="TMEM132_N"/>
    <property type="match status" value="1"/>
</dbReference>
<dbReference type="InterPro" id="IPR031435">
    <property type="entry name" value="TMEM132_N"/>
</dbReference>
<dbReference type="Ensembl" id="ENSPTXT00000006746.1">
    <property type="protein sequence ID" value="ENSPTXP00000006526.1"/>
    <property type="gene ID" value="ENSPTXG00000004750.1"/>
</dbReference>
<feature type="compositionally biased region" description="Basic and acidic residues" evidence="6">
    <location>
        <begin position="808"/>
        <end position="818"/>
    </location>
</feature>
<dbReference type="InterPro" id="IPR055421">
    <property type="entry name" value="TMEM132_3rd"/>
</dbReference>
<feature type="region of interest" description="Disordered" evidence="6">
    <location>
        <begin position="919"/>
        <end position="990"/>
    </location>
</feature>
<keyword evidence="16" id="KW-1185">Reference proteome</keyword>
<dbReference type="InterPro" id="IPR031437">
    <property type="entry name" value="Ig_TMEM132_4th"/>
</dbReference>
<protein>
    <submittedName>
        <fullName evidence="15">Transmembrane protein 132E</fullName>
    </submittedName>
</protein>
<dbReference type="Pfam" id="PF15706">
    <property type="entry name" value="TMEM132_C"/>
    <property type="match status" value="1"/>
</dbReference>
<dbReference type="Pfam" id="PF23039">
    <property type="entry name" value="TMEM132_3rd"/>
    <property type="match status" value="1"/>
</dbReference>
<feature type="domain" description="Transmembrane protein TMEM132 fifth" evidence="13">
    <location>
        <begin position="520"/>
        <end position="657"/>
    </location>
</feature>
<keyword evidence="5 7" id="KW-0472">Membrane</keyword>
<dbReference type="Pfam" id="PF16070">
    <property type="entry name" value="Ig_TMEM132_4th"/>
    <property type="match status" value="1"/>
</dbReference>
<dbReference type="Proteomes" id="UP000472273">
    <property type="component" value="Unplaced"/>
</dbReference>
<evidence type="ECO:0000259" key="11">
    <source>
        <dbReference type="Pfam" id="PF23039"/>
    </source>
</evidence>
<gene>
    <name evidence="15" type="primary">TMEM132E</name>
</gene>
<feature type="domain" description="Transmembrane protein TMEM132 N-terminal" evidence="8">
    <location>
        <begin position="44"/>
        <end position="107"/>
    </location>
</feature>
<comment type="similarity">
    <text evidence="2">Belongs to the TMEM132 family.</text>
</comment>
<evidence type="ECO:0000313" key="15">
    <source>
        <dbReference type="Ensembl" id="ENSPTXP00000006526.1"/>
    </source>
</evidence>
<evidence type="ECO:0000256" key="4">
    <source>
        <dbReference type="ARBA" id="ARBA00022989"/>
    </source>
</evidence>
<evidence type="ECO:0000259" key="13">
    <source>
        <dbReference type="Pfam" id="PF23486"/>
    </source>
</evidence>
<comment type="subcellular location">
    <subcellularLocation>
        <location evidence="1">Membrane</location>
        <topology evidence="1">Single-pass type I membrane protein</topology>
    </subcellularLocation>
</comment>
<dbReference type="GeneTree" id="ENSGT00940000158479"/>
<dbReference type="AlphaFoldDB" id="A0A670Y3Y0"/>
<evidence type="ECO:0000256" key="2">
    <source>
        <dbReference type="ARBA" id="ARBA00006166"/>
    </source>
</evidence>
<dbReference type="InterPro" id="IPR026307">
    <property type="entry name" value="TMEM132"/>
</dbReference>
<evidence type="ECO:0000256" key="7">
    <source>
        <dbReference type="SAM" id="Phobius"/>
    </source>
</evidence>
<evidence type="ECO:0000313" key="16">
    <source>
        <dbReference type="Proteomes" id="UP000472273"/>
    </source>
</evidence>
<accession>A0A670Y3Y0</accession>
<proteinExistence type="inferred from homology"/>
<feature type="transmembrane region" description="Helical" evidence="7">
    <location>
        <begin position="864"/>
        <end position="889"/>
    </location>
</feature>
<feature type="domain" description="Transmembrane protein family 132 fourth" evidence="10">
    <location>
        <begin position="419"/>
        <end position="516"/>
    </location>
</feature>
<reference evidence="15" key="2">
    <citation type="submission" date="2025-09" db="UniProtKB">
        <authorList>
            <consortium name="Ensembl"/>
        </authorList>
    </citation>
    <scope>IDENTIFICATION</scope>
</reference>
<dbReference type="PANTHER" id="PTHR13388:SF7">
    <property type="entry name" value="TRANSMEMBRANE PROTEIN 132E"/>
    <property type="match status" value="1"/>
</dbReference>